<proteinExistence type="predicted"/>
<name>A0A1W2TD76_ROSNE</name>
<dbReference type="GO" id="GO:0004525">
    <property type="term" value="F:ribonuclease III activity"/>
    <property type="evidence" value="ECO:0007669"/>
    <property type="project" value="InterPro"/>
</dbReference>
<evidence type="ECO:0000313" key="2">
    <source>
        <dbReference type="EMBL" id="GAP85931.2"/>
    </source>
</evidence>
<gene>
    <name evidence="2" type="ORF">SAMD00023353_0300320</name>
</gene>
<dbReference type="InterPro" id="IPR036389">
    <property type="entry name" value="RNase_III_sf"/>
</dbReference>
<reference evidence="2" key="1">
    <citation type="submission" date="2016-03" db="EMBL/GenBank/DDBJ databases">
        <title>Draft genome sequence of Rosellinia necatrix.</title>
        <authorList>
            <person name="Kanematsu S."/>
        </authorList>
    </citation>
    <scope>NUCLEOTIDE SEQUENCE [LARGE SCALE GENOMIC DNA]</scope>
    <source>
        <strain evidence="2">W97</strain>
    </source>
</reference>
<dbReference type="SUPFAM" id="SSF69065">
    <property type="entry name" value="RNase III domain-like"/>
    <property type="match status" value="1"/>
</dbReference>
<dbReference type="InterPro" id="IPR000999">
    <property type="entry name" value="RNase_III_dom"/>
</dbReference>
<evidence type="ECO:0000259" key="1">
    <source>
        <dbReference type="PROSITE" id="PS50142"/>
    </source>
</evidence>
<dbReference type="GO" id="GO:0006396">
    <property type="term" value="P:RNA processing"/>
    <property type="evidence" value="ECO:0007669"/>
    <property type="project" value="InterPro"/>
</dbReference>
<feature type="domain" description="RNase III" evidence="1">
    <location>
        <begin position="83"/>
        <end position="209"/>
    </location>
</feature>
<dbReference type="EMBL" id="DF977448">
    <property type="protein sequence ID" value="GAP85931.2"/>
    <property type="molecule type" value="Genomic_DNA"/>
</dbReference>
<dbReference type="Proteomes" id="UP000054516">
    <property type="component" value="Unassembled WGS sequence"/>
</dbReference>
<organism evidence="2">
    <name type="scientific">Rosellinia necatrix</name>
    <name type="common">White root-rot fungus</name>
    <dbReference type="NCBI Taxonomy" id="77044"/>
    <lineage>
        <taxon>Eukaryota</taxon>
        <taxon>Fungi</taxon>
        <taxon>Dikarya</taxon>
        <taxon>Ascomycota</taxon>
        <taxon>Pezizomycotina</taxon>
        <taxon>Sordariomycetes</taxon>
        <taxon>Xylariomycetidae</taxon>
        <taxon>Xylariales</taxon>
        <taxon>Xylariaceae</taxon>
        <taxon>Rosellinia</taxon>
    </lineage>
</organism>
<dbReference type="Gene3D" id="1.10.1520.10">
    <property type="entry name" value="Ribonuclease III domain"/>
    <property type="match status" value="1"/>
</dbReference>
<dbReference type="AlphaFoldDB" id="A0A1W2TD76"/>
<evidence type="ECO:0000313" key="3">
    <source>
        <dbReference type="Proteomes" id="UP000054516"/>
    </source>
</evidence>
<keyword evidence="3" id="KW-1185">Reference proteome</keyword>
<sequence length="229" mass="25008">MQSLRLMISQGAFVQHMRRPASRAAYQLKAAAARGWSANYTVAYVRGVYIPGASPAFSCPDPDVRDVQQYPDTKDIMDRASKLAKAQEILHYKFQDEDLLWEALQSPGSDVTTLHGRVLFQGNKGLATLGDAIATLVVKLDCYTANQSIGETTQLLQQIVSNNRFTRLCDATGLTSCINLNPSQWGIVSPRTRADTVEAVIGAVYQDGGIDHARSVMQSLQVIGYIGCP</sequence>
<protein>
    <submittedName>
        <fullName evidence="2">Putative RNase iii domain-containing protein</fullName>
    </submittedName>
</protein>
<accession>A0A1W2TD76</accession>
<dbReference type="PROSITE" id="PS50142">
    <property type="entry name" value="RNASE_3_2"/>
    <property type="match status" value="1"/>
</dbReference>
<dbReference type="OrthoDB" id="67027at2759"/>
<dbReference type="STRING" id="77044.A0A1W2TD76"/>
<dbReference type="CDD" id="cd00593">
    <property type="entry name" value="RIBOc"/>
    <property type="match status" value="1"/>
</dbReference>
<dbReference type="OMA" id="ITTHVAQ"/>
<dbReference type="Pfam" id="PF14622">
    <property type="entry name" value="Ribonucleas_3_3"/>
    <property type="match status" value="1"/>
</dbReference>
<dbReference type="SMART" id="SM00535">
    <property type="entry name" value="RIBOc"/>
    <property type="match status" value="1"/>
</dbReference>